<evidence type="ECO:0000313" key="2">
    <source>
        <dbReference type="Proteomes" id="UP000256530"/>
    </source>
</evidence>
<dbReference type="Proteomes" id="UP000256530">
    <property type="component" value="Unassembled WGS sequence"/>
</dbReference>
<evidence type="ECO:0000313" key="1">
    <source>
        <dbReference type="EMBL" id="REF15049.1"/>
    </source>
</evidence>
<reference evidence="1 2" key="1">
    <citation type="submission" date="2018-08" db="EMBL/GenBank/DDBJ databases">
        <title>Freshwater and sediment microbial communities from various areas in North America, analyzing microbe dynamics in response to fracking.</title>
        <authorList>
            <person name="Lamendella R."/>
        </authorList>
    </citation>
    <scope>NUCLEOTIDE SEQUENCE [LARGE SCALE GENOMIC DNA]</scope>
    <source>
        <strain evidence="1 2">DB-1</strain>
    </source>
</reference>
<name>A0A3D9TQE4_BACMY</name>
<accession>A0A3D9TQE4</accession>
<comment type="caution">
    <text evidence="1">The sequence shown here is derived from an EMBL/GenBank/DDBJ whole genome shotgun (WGS) entry which is preliminary data.</text>
</comment>
<gene>
    <name evidence="1" type="ORF">DET55_1563</name>
</gene>
<dbReference type="AlphaFoldDB" id="A0A3D9TQE4"/>
<dbReference type="EMBL" id="QTTY01000056">
    <property type="protein sequence ID" value="REF15049.1"/>
    <property type="molecule type" value="Genomic_DNA"/>
</dbReference>
<organism evidence="1 2">
    <name type="scientific">Bacillus mycoides</name>
    <dbReference type="NCBI Taxonomy" id="1405"/>
    <lineage>
        <taxon>Bacteria</taxon>
        <taxon>Bacillati</taxon>
        <taxon>Bacillota</taxon>
        <taxon>Bacilli</taxon>
        <taxon>Bacillales</taxon>
        <taxon>Bacillaceae</taxon>
        <taxon>Bacillus</taxon>
        <taxon>Bacillus cereus group</taxon>
    </lineage>
</organism>
<protein>
    <submittedName>
        <fullName evidence="1">Uncharacterized protein</fullName>
    </submittedName>
</protein>
<sequence length="84" mass="10256">MPYAYRALTPMIYSHIRGHHTCPKSQRIRIYIRKKQDFLKEKLAFFLISPLRGDGQRLNYYYLNLFCLEHKISYKELFIIRLTD</sequence>
<proteinExistence type="predicted"/>